<keyword evidence="10" id="KW-0564">Palmitate</keyword>
<proteinExistence type="inferred from homology"/>
<gene>
    <name evidence="15 16" type="primary">GSDMD</name>
</gene>
<dbReference type="Pfam" id="PF17708">
    <property type="entry name" value="Gasdermin_C"/>
    <property type="match status" value="1"/>
</dbReference>
<dbReference type="GO" id="GO:0005737">
    <property type="term" value="C:cytoplasm"/>
    <property type="evidence" value="ECO:0007669"/>
    <property type="project" value="UniProtKB-SubCell"/>
</dbReference>
<dbReference type="PANTHER" id="PTHR16399">
    <property type="entry name" value="GASDERMIN"/>
    <property type="match status" value="1"/>
</dbReference>
<keyword evidence="4" id="KW-1134">Transmembrane beta strand</keyword>
<dbReference type="RefSeq" id="XP_020850599.1">
    <property type="nucleotide sequence ID" value="XM_020994940.1"/>
</dbReference>
<dbReference type="GO" id="GO:0005546">
    <property type="term" value="F:phosphatidylinositol-4,5-bisphosphate binding"/>
    <property type="evidence" value="ECO:0007669"/>
    <property type="project" value="TreeGrafter"/>
</dbReference>
<evidence type="ECO:0000256" key="2">
    <source>
        <dbReference type="ARBA" id="ARBA00004651"/>
    </source>
</evidence>
<dbReference type="GO" id="GO:0070273">
    <property type="term" value="F:phosphatidylinositol-4-phosphate binding"/>
    <property type="evidence" value="ECO:0007669"/>
    <property type="project" value="TreeGrafter"/>
</dbReference>
<dbReference type="InterPro" id="IPR040460">
    <property type="entry name" value="Gasdermin_pore"/>
</dbReference>
<evidence type="ECO:0000256" key="7">
    <source>
        <dbReference type="ARBA" id="ARBA00022590"/>
    </source>
</evidence>
<feature type="domain" description="Gasdermin pore forming" evidence="12">
    <location>
        <begin position="4"/>
        <end position="239"/>
    </location>
</feature>
<dbReference type="Proteomes" id="UP000515140">
    <property type="component" value="Unplaced"/>
</dbReference>
<organism evidence="14 16">
    <name type="scientific">Phascolarctos cinereus</name>
    <name type="common">Koala</name>
    <dbReference type="NCBI Taxonomy" id="38626"/>
    <lineage>
        <taxon>Eukaryota</taxon>
        <taxon>Metazoa</taxon>
        <taxon>Chordata</taxon>
        <taxon>Craniata</taxon>
        <taxon>Vertebrata</taxon>
        <taxon>Euteleostomi</taxon>
        <taxon>Mammalia</taxon>
        <taxon>Metatheria</taxon>
        <taxon>Diprotodontia</taxon>
        <taxon>Phascolarctidae</taxon>
        <taxon>Phascolarctos</taxon>
    </lineage>
</organism>
<comment type="similarity">
    <text evidence="3">Belongs to the gasdermin family.</text>
</comment>
<dbReference type="AlphaFoldDB" id="A0A6P5KX81"/>
<sequence>MASAFEWAAKNVVRELSKNGELVPVDSLKSSTHFNPYYLVRKKARSSLFWRSQYVWLNLTLKDILDPSSPEPEVTQHGPFHFNDEVDGMMSGSVEVTASVQGKISGHTSVSNKTVLEVKTLIVSPNTWDSLQKERTLKTPEPYIIQELRKRGENLYVVTEAVKTQKEAILKRSRNRKGFGKIIIPGASCVQGEGQGSLNTVKTVTVPEGSILAFQVAKLIIQDHWKVLPFPDKDQKTFSPKKIVSGMYQSDSCGRTIVSTVLDFNQLQAEVKNEQNLLTMLDRKLRQFLLQPLLGLLQSEQDLLDLENMLEQSLYTGVPPQKAKGMTGDILSNLQDQNGQLVEELAGAFLYLLGALNALSDIQHQLLIQLLQKKEPILSQEAELVKAILKENFNQTKKRPFSLPSELLSFVRGQDEDSILTCGLLEECGLWLSGDEPQFTWHPSAVHSLCALYGSLVMLQALTEA</sequence>
<dbReference type="GO" id="GO:0070269">
    <property type="term" value="P:pyroptotic inflammatory response"/>
    <property type="evidence" value="ECO:0007669"/>
    <property type="project" value="TreeGrafter"/>
</dbReference>
<evidence type="ECO:0000256" key="4">
    <source>
        <dbReference type="ARBA" id="ARBA00022452"/>
    </source>
</evidence>
<protein>
    <submittedName>
        <fullName evidence="15 16">Gasdermin-D</fullName>
    </submittedName>
</protein>
<reference evidence="15 16" key="1">
    <citation type="submission" date="2025-04" db="UniProtKB">
        <authorList>
            <consortium name="RefSeq"/>
        </authorList>
    </citation>
    <scope>IDENTIFICATION</scope>
    <source>
        <tissue evidence="15 16">Spleen</tissue>
    </source>
</reference>
<name>A0A6P5KX81_PHACI</name>
<keyword evidence="14" id="KW-1185">Reference proteome</keyword>
<dbReference type="GO" id="GO:0005886">
    <property type="term" value="C:plasma membrane"/>
    <property type="evidence" value="ECO:0007669"/>
    <property type="project" value="UniProtKB-SubCell"/>
</dbReference>
<evidence type="ECO:0000313" key="14">
    <source>
        <dbReference type="Proteomes" id="UP000515140"/>
    </source>
</evidence>
<dbReference type="PANTHER" id="PTHR16399:SF15">
    <property type="entry name" value="GASDERMIN-D"/>
    <property type="match status" value="1"/>
</dbReference>
<dbReference type="Pfam" id="PF04598">
    <property type="entry name" value="Gasdermin"/>
    <property type="match status" value="1"/>
</dbReference>
<evidence type="ECO:0000256" key="6">
    <source>
        <dbReference type="ARBA" id="ARBA00022490"/>
    </source>
</evidence>
<feature type="domain" description="Gasdermin PUB" evidence="13">
    <location>
        <begin position="263"/>
        <end position="438"/>
    </location>
</feature>
<accession>A0A6P5KX81</accession>
<evidence type="ECO:0000256" key="9">
    <source>
        <dbReference type="ARBA" id="ARBA00023136"/>
    </source>
</evidence>
<dbReference type="GeneID" id="110214179"/>
<evidence type="ECO:0000313" key="16">
    <source>
        <dbReference type="RefSeq" id="XP_020850600.1"/>
    </source>
</evidence>
<evidence type="ECO:0000256" key="11">
    <source>
        <dbReference type="ARBA" id="ARBA00023288"/>
    </source>
</evidence>
<keyword evidence="6" id="KW-0963">Cytoplasm</keyword>
<comment type="subcellular location">
    <subcellularLocation>
        <location evidence="2">Cell membrane</location>
        <topology evidence="2">Multi-pass membrane protein</topology>
    </subcellularLocation>
    <subcellularLocation>
        <location evidence="1">Cytoplasm</location>
    </subcellularLocation>
</comment>
<dbReference type="GO" id="GO:0012501">
    <property type="term" value="P:programmed cell death"/>
    <property type="evidence" value="ECO:0007669"/>
    <property type="project" value="UniProtKB-KW"/>
</dbReference>
<keyword evidence="11" id="KW-0449">Lipoprotein</keyword>
<keyword evidence="5" id="KW-1003">Cell membrane</keyword>
<dbReference type="GO" id="GO:0001786">
    <property type="term" value="F:phosphatidylserine binding"/>
    <property type="evidence" value="ECO:0007669"/>
    <property type="project" value="TreeGrafter"/>
</dbReference>
<evidence type="ECO:0000259" key="13">
    <source>
        <dbReference type="Pfam" id="PF17708"/>
    </source>
</evidence>
<evidence type="ECO:0000259" key="12">
    <source>
        <dbReference type="Pfam" id="PF04598"/>
    </source>
</evidence>
<dbReference type="InterPro" id="IPR007677">
    <property type="entry name" value="Gasdermin"/>
</dbReference>
<keyword evidence="8" id="KW-0812">Transmembrane</keyword>
<evidence type="ECO:0000256" key="5">
    <source>
        <dbReference type="ARBA" id="ARBA00022475"/>
    </source>
</evidence>
<dbReference type="GeneTree" id="ENSGT00950000183140"/>
<evidence type="ECO:0000256" key="1">
    <source>
        <dbReference type="ARBA" id="ARBA00004496"/>
    </source>
</evidence>
<evidence type="ECO:0000256" key="8">
    <source>
        <dbReference type="ARBA" id="ARBA00022692"/>
    </source>
</evidence>
<evidence type="ECO:0000256" key="10">
    <source>
        <dbReference type="ARBA" id="ARBA00023139"/>
    </source>
</evidence>
<keyword evidence="9" id="KW-0472">Membrane</keyword>
<dbReference type="RefSeq" id="XP_020850600.1">
    <property type="nucleotide sequence ID" value="XM_020994941.1"/>
</dbReference>
<evidence type="ECO:0000256" key="3">
    <source>
        <dbReference type="ARBA" id="ARBA00009279"/>
    </source>
</evidence>
<dbReference type="CTD" id="79792"/>
<dbReference type="InterPro" id="IPR041263">
    <property type="entry name" value="Gasdermin_PUB"/>
</dbReference>
<dbReference type="KEGG" id="pcw:110214179"/>
<dbReference type="GO" id="GO:0042742">
    <property type="term" value="P:defense response to bacterium"/>
    <property type="evidence" value="ECO:0007669"/>
    <property type="project" value="TreeGrafter"/>
</dbReference>
<keyword evidence="7" id="KW-1210">Necrosis</keyword>
<evidence type="ECO:0000313" key="15">
    <source>
        <dbReference type="RefSeq" id="XP_020850599.1"/>
    </source>
</evidence>